<evidence type="ECO:0000313" key="3">
    <source>
        <dbReference type="Proteomes" id="UP000249547"/>
    </source>
</evidence>
<evidence type="ECO:0000256" key="1">
    <source>
        <dbReference type="SAM" id="Phobius"/>
    </source>
</evidence>
<keyword evidence="3" id="KW-1185">Reference proteome</keyword>
<accession>A0A327R4K2</accession>
<dbReference type="Proteomes" id="UP000249547">
    <property type="component" value="Unassembled WGS sequence"/>
</dbReference>
<keyword evidence="1" id="KW-0812">Transmembrane</keyword>
<protein>
    <submittedName>
        <fullName evidence="2">Uncharacterized protein</fullName>
    </submittedName>
</protein>
<sequence length="188" mass="21849">MSTPSYHTYYADFAAFLHQQNLPHIASIHNATITFPAKKNALWKTRLMVALMILFPLGLTVADFITRNIPNENYLFLVIFEYLLWREYQRLQRSYFVITIDVEKKFISFIRPQPIQPLDKETANIIHFENIQSVQVATKKKPWGDTAYRVEIFGTAPKPLGTIYLDDEPYSEALAKHVLNIIQTNIES</sequence>
<dbReference type="RefSeq" id="WP_111596911.1">
    <property type="nucleotide sequence ID" value="NZ_QLLL01000002.1"/>
</dbReference>
<organism evidence="2 3">
    <name type="scientific">Chitinophaga skermanii</name>
    <dbReference type="NCBI Taxonomy" id="331697"/>
    <lineage>
        <taxon>Bacteria</taxon>
        <taxon>Pseudomonadati</taxon>
        <taxon>Bacteroidota</taxon>
        <taxon>Chitinophagia</taxon>
        <taxon>Chitinophagales</taxon>
        <taxon>Chitinophagaceae</taxon>
        <taxon>Chitinophaga</taxon>
    </lineage>
</organism>
<evidence type="ECO:0000313" key="2">
    <source>
        <dbReference type="EMBL" id="RAJ08807.1"/>
    </source>
</evidence>
<feature type="transmembrane region" description="Helical" evidence="1">
    <location>
        <begin position="47"/>
        <end position="65"/>
    </location>
</feature>
<dbReference type="AlphaFoldDB" id="A0A327R4K2"/>
<keyword evidence="1" id="KW-0472">Membrane</keyword>
<proteinExistence type="predicted"/>
<keyword evidence="1" id="KW-1133">Transmembrane helix</keyword>
<comment type="caution">
    <text evidence="2">The sequence shown here is derived from an EMBL/GenBank/DDBJ whole genome shotgun (WGS) entry which is preliminary data.</text>
</comment>
<name>A0A327R4K2_9BACT</name>
<reference evidence="2 3" key="1">
    <citation type="submission" date="2018-06" db="EMBL/GenBank/DDBJ databases">
        <title>Genomic Encyclopedia of Archaeal and Bacterial Type Strains, Phase II (KMG-II): from individual species to whole genera.</title>
        <authorList>
            <person name="Goeker M."/>
        </authorList>
    </citation>
    <scope>NUCLEOTIDE SEQUENCE [LARGE SCALE GENOMIC DNA]</scope>
    <source>
        <strain evidence="2 3">DSM 23857</strain>
    </source>
</reference>
<gene>
    <name evidence="2" type="ORF">LX64_01461</name>
</gene>
<dbReference type="EMBL" id="QLLL01000002">
    <property type="protein sequence ID" value="RAJ08807.1"/>
    <property type="molecule type" value="Genomic_DNA"/>
</dbReference>